<dbReference type="InterPro" id="IPR000073">
    <property type="entry name" value="AB_hydrolase_1"/>
</dbReference>
<protein>
    <submittedName>
        <fullName evidence="3">Lactonizing lipase</fullName>
    </submittedName>
</protein>
<evidence type="ECO:0000256" key="1">
    <source>
        <dbReference type="SAM" id="SignalP"/>
    </source>
</evidence>
<reference evidence="3 4" key="1">
    <citation type="submission" date="2015-05" db="EMBL/GenBank/DDBJ databases">
        <authorList>
            <person name="Tang B."/>
            <person name="Yu Y."/>
        </authorList>
    </citation>
    <scope>NUCLEOTIDE SEQUENCE [LARGE SCALE GENOMIC DNA]</scope>
    <source>
        <strain evidence="3 4">DSM 7029</strain>
    </source>
</reference>
<dbReference type="Proteomes" id="UP000035352">
    <property type="component" value="Chromosome"/>
</dbReference>
<keyword evidence="1" id="KW-0732">Signal</keyword>
<dbReference type="Gene3D" id="3.40.50.1820">
    <property type="entry name" value="alpha/beta hydrolase"/>
    <property type="match status" value="1"/>
</dbReference>
<sequence length="303" mass="31670">MAAAMIAGAQLLASTPAHADDYARTRYPIVLVHGVFGFDSVGIADYWFGIPSALRSGGAQVFVSQESAAHSSEMRGEQLLAELRRLRAAYGHTRFNLIAHSHGGQSVRYVAAVDPGLVASVTTVGTPHQGSPVADLIKRGTDATGSIALVSAIVNGFAKLINVLSGGGSLPQNSEAAMLSLTTEGAASFNARFPAGAPTTACGEGPASVNGVRYYSASGTSTLTNVLDVGDAMLGMAGLVFNGEANDGLVGRCSSRWGQVLRDDYGWNHMDEVNHVFGLRNWFASDPVAFYRSHANRLKNAGL</sequence>
<evidence type="ECO:0000259" key="2">
    <source>
        <dbReference type="Pfam" id="PF00561"/>
    </source>
</evidence>
<keyword evidence="4" id="KW-1185">Reference proteome</keyword>
<feature type="domain" description="AB hydrolase-1" evidence="2">
    <location>
        <begin position="27"/>
        <end position="225"/>
    </location>
</feature>
<proteinExistence type="predicted"/>
<dbReference type="SUPFAM" id="SSF53474">
    <property type="entry name" value="alpha/beta-Hydrolases"/>
    <property type="match status" value="1"/>
</dbReference>
<organism evidence="3 4">
    <name type="scientific">Caldimonas brevitalea</name>
    <dbReference type="NCBI Taxonomy" id="413882"/>
    <lineage>
        <taxon>Bacteria</taxon>
        <taxon>Pseudomonadati</taxon>
        <taxon>Pseudomonadota</taxon>
        <taxon>Betaproteobacteria</taxon>
        <taxon>Burkholderiales</taxon>
        <taxon>Sphaerotilaceae</taxon>
        <taxon>Caldimonas</taxon>
    </lineage>
</organism>
<gene>
    <name evidence="3" type="ORF">AAW51_5459</name>
</gene>
<dbReference type="AlphaFoldDB" id="A0A0G3C038"/>
<name>A0A0G3C038_9BURK</name>
<dbReference type="PATRIC" id="fig|413882.6.peg.5708"/>
<dbReference type="STRING" id="413882.AAW51_5459"/>
<dbReference type="EMBL" id="CP011371">
    <property type="protein sequence ID" value="AKJ32150.1"/>
    <property type="molecule type" value="Genomic_DNA"/>
</dbReference>
<dbReference type="Pfam" id="PF00561">
    <property type="entry name" value="Abhydrolase_1"/>
    <property type="match status" value="1"/>
</dbReference>
<feature type="chain" id="PRO_5005183717" evidence="1">
    <location>
        <begin position="20"/>
        <end position="303"/>
    </location>
</feature>
<dbReference type="InterPro" id="IPR029058">
    <property type="entry name" value="AB_hydrolase_fold"/>
</dbReference>
<evidence type="ECO:0000313" key="3">
    <source>
        <dbReference type="EMBL" id="AKJ32150.1"/>
    </source>
</evidence>
<evidence type="ECO:0000313" key="4">
    <source>
        <dbReference type="Proteomes" id="UP000035352"/>
    </source>
</evidence>
<feature type="signal peptide" evidence="1">
    <location>
        <begin position="1"/>
        <end position="19"/>
    </location>
</feature>
<accession>A0A0G3C038</accession>
<dbReference type="KEGG" id="pbh:AAW51_5459"/>